<dbReference type="RefSeq" id="WP_061176095.1">
    <property type="nucleotide sequence ID" value="NZ_FCOE02000011.1"/>
</dbReference>
<dbReference type="AlphaFoldDB" id="A0A158BK83"/>
<dbReference type="OrthoDB" id="7282926at2"/>
<dbReference type="InterPro" id="IPR018392">
    <property type="entry name" value="LysM"/>
</dbReference>
<dbReference type="STRING" id="1777141.AWB80_03669"/>
<name>A0A158BK83_9BURK</name>
<evidence type="ECO:0000313" key="3">
    <source>
        <dbReference type="Proteomes" id="UP000054911"/>
    </source>
</evidence>
<proteinExistence type="predicted"/>
<gene>
    <name evidence="2" type="ORF">AWB80_03669</name>
</gene>
<dbReference type="Pfam" id="PF01476">
    <property type="entry name" value="LysM"/>
    <property type="match status" value="1"/>
</dbReference>
<organism evidence="2 3">
    <name type="scientific">Caballeronia pedi</name>
    <dbReference type="NCBI Taxonomy" id="1777141"/>
    <lineage>
        <taxon>Bacteria</taxon>
        <taxon>Pseudomonadati</taxon>
        <taxon>Pseudomonadota</taxon>
        <taxon>Betaproteobacteria</taxon>
        <taxon>Burkholderiales</taxon>
        <taxon>Burkholderiaceae</taxon>
        <taxon>Caballeronia</taxon>
    </lineage>
</organism>
<evidence type="ECO:0000313" key="2">
    <source>
        <dbReference type="EMBL" id="SAK70443.1"/>
    </source>
</evidence>
<accession>A0A158BK83</accession>
<dbReference type="Gene3D" id="3.10.350.10">
    <property type="entry name" value="LysM domain"/>
    <property type="match status" value="1"/>
</dbReference>
<comment type="caution">
    <text evidence="2">The sequence shown here is derived from an EMBL/GenBank/DDBJ whole genome shotgun (WGS) entry which is preliminary data.</text>
</comment>
<keyword evidence="3" id="KW-1185">Reference proteome</keyword>
<feature type="domain" description="LysM" evidence="1">
    <location>
        <begin position="151"/>
        <end position="198"/>
    </location>
</feature>
<dbReference type="Proteomes" id="UP000054911">
    <property type="component" value="Unassembled WGS sequence"/>
</dbReference>
<evidence type="ECO:0000259" key="1">
    <source>
        <dbReference type="PROSITE" id="PS51782"/>
    </source>
</evidence>
<protein>
    <submittedName>
        <fullName evidence="2">LysM domain protein</fullName>
    </submittedName>
</protein>
<dbReference type="EMBL" id="FCOE02000011">
    <property type="protein sequence ID" value="SAK70443.1"/>
    <property type="molecule type" value="Genomic_DNA"/>
</dbReference>
<dbReference type="SUPFAM" id="SSF54106">
    <property type="entry name" value="LysM domain"/>
    <property type="match status" value="1"/>
</dbReference>
<dbReference type="PROSITE" id="PS51782">
    <property type="entry name" value="LYSM"/>
    <property type="match status" value="1"/>
</dbReference>
<reference evidence="2" key="1">
    <citation type="submission" date="2016-01" db="EMBL/GenBank/DDBJ databases">
        <authorList>
            <person name="Peeters C."/>
        </authorList>
    </citation>
    <scope>NUCLEOTIDE SEQUENCE [LARGE SCALE GENOMIC DNA]</scope>
    <source>
        <strain evidence="2">LMG 29323</strain>
    </source>
</reference>
<dbReference type="CDD" id="cd00118">
    <property type="entry name" value="LysM"/>
    <property type="match status" value="1"/>
</dbReference>
<dbReference type="SMART" id="SM00257">
    <property type="entry name" value="LysM"/>
    <property type="match status" value="1"/>
</dbReference>
<sequence length="243" mass="27401">MAVEEQIKNKLEIWKEERRVATRDKNWNSWDSEIQTAVSEYNHHLFGESGYFFLDWRIIKAMVWVESNANNPSWQTKPMQIGVGNDPGLTSFLSGKEGGDLIVPPMWRGRLTIASVRSTPAHNIRAGIGYLLMRMANFKHQSVLNTDSAVYDVTVKVGDSLEKIAKTQGSTVEVMKRLNPTVSVLRPGQVLKYQKASIQRVITGWQHISPTSIANFYNGGGDPNYANKLQFVLDLIYSPMEGQ</sequence>
<dbReference type="InterPro" id="IPR036779">
    <property type="entry name" value="LysM_dom_sf"/>
</dbReference>